<dbReference type="HOGENOM" id="CLU_2498286_0_0_1"/>
<name>G4MVZ0_PYRO7</name>
<protein>
    <submittedName>
        <fullName evidence="1">Uncharacterized protein</fullName>
    </submittedName>
</protein>
<dbReference type="EMBL" id="CM001232">
    <property type="protein sequence ID" value="EHA55858.1"/>
    <property type="molecule type" value="Genomic_DNA"/>
</dbReference>
<dbReference type="Proteomes" id="UP000009058">
    <property type="component" value="Chromosome 2"/>
</dbReference>
<evidence type="ECO:0000313" key="1">
    <source>
        <dbReference type="EMBL" id="EHA55858.1"/>
    </source>
</evidence>
<reference evidence="1 2" key="1">
    <citation type="journal article" date="2005" name="Nature">
        <title>The genome sequence of the rice blast fungus Magnaporthe grisea.</title>
        <authorList>
            <person name="Dean R.A."/>
            <person name="Talbot N.J."/>
            <person name="Ebbole D.J."/>
            <person name="Farman M.L."/>
            <person name="Mitchell T.K."/>
            <person name="Orbach M.J."/>
            <person name="Thon M."/>
            <person name="Kulkarni R."/>
            <person name="Xu J.R."/>
            <person name="Pan H."/>
            <person name="Read N.D."/>
            <person name="Lee Y.H."/>
            <person name="Carbone I."/>
            <person name="Brown D."/>
            <person name="Oh Y.Y."/>
            <person name="Donofrio N."/>
            <person name="Jeong J.S."/>
            <person name="Soanes D.M."/>
            <person name="Djonovic S."/>
            <person name="Kolomiets E."/>
            <person name="Rehmeyer C."/>
            <person name="Li W."/>
            <person name="Harding M."/>
            <person name="Kim S."/>
            <person name="Lebrun M.H."/>
            <person name="Bohnert H."/>
            <person name="Coughlan S."/>
            <person name="Butler J."/>
            <person name="Calvo S."/>
            <person name="Ma L.J."/>
            <person name="Nicol R."/>
            <person name="Purcell S."/>
            <person name="Nusbaum C."/>
            <person name="Galagan J.E."/>
            <person name="Birren B.W."/>
        </authorList>
    </citation>
    <scope>NUCLEOTIDE SEQUENCE [LARGE SCALE GENOMIC DNA]</scope>
    <source>
        <strain evidence="2">70-15 / ATCC MYA-4617 / FGSC 8958</strain>
    </source>
</reference>
<dbReference type="RefSeq" id="XP_003715665.1">
    <property type="nucleotide sequence ID" value="XM_003715617.1"/>
</dbReference>
<dbReference type="InParanoid" id="G4MVZ0"/>
<dbReference type="AlphaFoldDB" id="G4MVZ0"/>
<dbReference type="KEGG" id="mgr:MGG_15925"/>
<gene>
    <name evidence="1" type="ORF">MGG_15925</name>
</gene>
<dbReference type="VEuPathDB" id="FungiDB:MGG_15925"/>
<proteinExistence type="predicted"/>
<organism evidence="1 2">
    <name type="scientific">Pyricularia oryzae (strain 70-15 / ATCC MYA-4617 / FGSC 8958)</name>
    <name type="common">Rice blast fungus</name>
    <name type="synonym">Magnaporthe oryzae</name>
    <dbReference type="NCBI Taxonomy" id="242507"/>
    <lineage>
        <taxon>Eukaryota</taxon>
        <taxon>Fungi</taxon>
        <taxon>Dikarya</taxon>
        <taxon>Ascomycota</taxon>
        <taxon>Pezizomycotina</taxon>
        <taxon>Sordariomycetes</taxon>
        <taxon>Sordariomycetidae</taxon>
        <taxon>Magnaporthales</taxon>
        <taxon>Pyriculariaceae</taxon>
        <taxon>Pyricularia</taxon>
    </lineage>
</organism>
<sequence length="86" mass="9405">MVPEPATSAIQKRGQFSADTTVHFSNIQPDITFMVQQTLCYFLAPVAVNMRGPMISIFHTFIAVNPAEAQRGDMLSNRGAGSTENM</sequence>
<reference key="2">
    <citation type="submission" date="2011-05" db="EMBL/GenBank/DDBJ databases">
        <title>The Genome Sequence of Magnaporthe oryzae 70-15.</title>
        <authorList>
            <consortium name="The Broad Institute Genome Sequencing Platform"/>
            <person name="Ma L.-J."/>
            <person name="Dead R."/>
            <person name="Young S.K."/>
            <person name="Zeng Q."/>
            <person name="Gargeya S."/>
            <person name="Fitzgerald M."/>
            <person name="Haas B."/>
            <person name="Abouelleil A."/>
            <person name="Alvarado L."/>
            <person name="Arachchi H.M."/>
            <person name="Berlin A."/>
            <person name="Brown A."/>
            <person name="Chapman S.B."/>
            <person name="Chen Z."/>
            <person name="Dunbar C."/>
            <person name="Freedman E."/>
            <person name="Gearin G."/>
            <person name="Gellesch M."/>
            <person name="Goldberg J."/>
            <person name="Griggs A."/>
            <person name="Gujja S."/>
            <person name="Heiman D."/>
            <person name="Howarth C."/>
            <person name="Larson L."/>
            <person name="Lui A."/>
            <person name="MacDonald P.J.P."/>
            <person name="Mehta T."/>
            <person name="Montmayeur A."/>
            <person name="Murphy C."/>
            <person name="Neiman D."/>
            <person name="Pearson M."/>
            <person name="Priest M."/>
            <person name="Roberts A."/>
            <person name="Saif S."/>
            <person name="Shea T."/>
            <person name="Shenoy N."/>
            <person name="Sisk P."/>
            <person name="Stolte C."/>
            <person name="Sykes S."/>
            <person name="Yandava C."/>
            <person name="Wortman J."/>
            <person name="Nusbaum C."/>
            <person name="Birren B."/>
        </authorList>
    </citation>
    <scope>NUCLEOTIDE SEQUENCE</scope>
    <source>
        <strain>70-15</strain>
    </source>
</reference>
<evidence type="ECO:0000313" key="2">
    <source>
        <dbReference type="Proteomes" id="UP000009058"/>
    </source>
</evidence>
<keyword evidence="2" id="KW-1185">Reference proteome</keyword>
<accession>G4MVZ0</accession>
<dbReference type="GeneID" id="12986736"/>